<dbReference type="Gene3D" id="1.10.630.10">
    <property type="entry name" value="Cytochrome P450"/>
    <property type="match status" value="1"/>
</dbReference>
<keyword evidence="4" id="KW-0560">Oxidoreductase</keyword>
<evidence type="ECO:0000256" key="4">
    <source>
        <dbReference type="RuleBase" id="RU000461"/>
    </source>
</evidence>
<keyword evidence="4" id="KW-0503">Monooxygenase</keyword>
<dbReference type="EMBL" id="LFOE01000007">
    <property type="protein sequence ID" value="OBY32437.1"/>
    <property type="molecule type" value="Genomic_DNA"/>
</dbReference>
<proteinExistence type="inferred from homology"/>
<dbReference type="InterPro" id="IPR017972">
    <property type="entry name" value="Cyt_P450_CS"/>
</dbReference>
<organism evidence="5 6">
    <name type="scientific">Mycolicibacter kumamotonensis</name>
    <dbReference type="NCBI Taxonomy" id="354243"/>
    <lineage>
        <taxon>Bacteria</taxon>
        <taxon>Bacillati</taxon>
        <taxon>Actinomycetota</taxon>
        <taxon>Actinomycetes</taxon>
        <taxon>Mycobacteriales</taxon>
        <taxon>Mycobacteriaceae</taxon>
        <taxon>Mycolicibacter</taxon>
    </lineage>
</organism>
<dbReference type="GO" id="GO:0016705">
    <property type="term" value="F:oxidoreductase activity, acting on paired donors, with incorporation or reduction of molecular oxygen"/>
    <property type="evidence" value="ECO:0007669"/>
    <property type="project" value="InterPro"/>
</dbReference>
<comment type="cofactor">
    <cofactor evidence="1 3">
        <name>heme</name>
        <dbReference type="ChEBI" id="CHEBI:30413"/>
    </cofactor>
</comment>
<gene>
    <name evidence="5" type="ORF">ACT18_07750</name>
</gene>
<comment type="similarity">
    <text evidence="2 4">Belongs to the cytochrome P450 family.</text>
</comment>
<protein>
    <submittedName>
        <fullName evidence="5">Cytochrome P450</fullName>
    </submittedName>
</protein>
<reference evidence="5 6" key="1">
    <citation type="submission" date="2015-06" db="EMBL/GenBank/DDBJ databases">
        <title>Genome sequence of Mycobacterium kumamotonense strain Roo.</title>
        <authorList>
            <person name="Greninger A.L."/>
            <person name="Cunningham G."/>
            <person name="Miller S."/>
        </authorList>
    </citation>
    <scope>NUCLEOTIDE SEQUENCE [LARGE SCALE GENOMIC DNA]</scope>
    <source>
        <strain evidence="5 6">Roo</strain>
    </source>
</reference>
<dbReference type="InterPro" id="IPR002401">
    <property type="entry name" value="Cyt_P450_E_grp-I"/>
</dbReference>
<dbReference type="PRINTS" id="PR00463">
    <property type="entry name" value="EP450I"/>
</dbReference>
<dbReference type="GO" id="GO:0004497">
    <property type="term" value="F:monooxygenase activity"/>
    <property type="evidence" value="ECO:0007669"/>
    <property type="project" value="UniProtKB-KW"/>
</dbReference>
<dbReference type="Pfam" id="PF00067">
    <property type="entry name" value="p450"/>
    <property type="match status" value="1"/>
</dbReference>
<dbReference type="Proteomes" id="UP000092668">
    <property type="component" value="Unassembled WGS sequence"/>
</dbReference>
<dbReference type="PANTHER" id="PTHR24305">
    <property type="entry name" value="CYTOCHROME P450"/>
    <property type="match status" value="1"/>
</dbReference>
<dbReference type="PRINTS" id="PR00385">
    <property type="entry name" value="P450"/>
</dbReference>
<dbReference type="InterPro" id="IPR050121">
    <property type="entry name" value="Cytochrome_P450_monoxygenase"/>
</dbReference>
<keyword evidence="3 4" id="KW-0479">Metal-binding</keyword>
<dbReference type="PROSITE" id="PS00086">
    <property type="entry name" value="CYTOCHROME_P450"/>
    <property type="match status" value="1"/>
</dbReference>
<evidence type="ECO:0000256" key="3">
    <source>
        <dbReference type="PIRSR" id="PIRSR602401-1"/>
    </source>
</evidence>
<keyword evidence="6" id="KW-1185">Reference proteome</keyword>
<comment type="caution">
    <text evidence="5">The sequence shown here is derived from an EMBL/GenBank/DDBJ whole genome shotgun (WGS) entry which is preliminary data.</text>
</comment>
<dbReference type="PATRIC" id="fig|354243.3.peg.1613"/>
<evidence type="ECO:0000313" key="6">
    <source>
        <dbReference type="Proteomes" id="UP000092668"/>
    </source>
</evidence>
<name>A0A1B8SI89_9MYCO</name>
<keyword evidence="3 4" id="KW-0408">Iron</keyword>
<evidence type="ECO:0000256" key="2">
    <source>
        <dbReference type="ARBA" id="ARBA00010617"/>
    </source>
</evidence>
<sequence length="434" mass="48890">MPEFKADPFGCLQRLGNVYGDIYRVPLPFYDVVVVNHPDHVGQVMNCREGEYSMIGPAGWITHVLGASIPMMEGARFRERRKLLMPMFSVRHLSKIADTVADEFAKRLAAWDRFAETGEQVDLQHLIAGLTMPAFMRAMFSIELTDNEIHQIDVDTRAMMRTVAAPFFLSPAPRLLPGGDNPVQAYRRMRKWVRQRVDERLADPVPHDDLLQVILDARYQDGTPISRRDAIMETIILIGGGYETVVASLSWTLGLLAQNSEAQQRLFGEVDQLDGVIPTYEDLGRLSWARACFDEGQRLQGHPFHPRFAMVDDTIGGYRIRRGNVIAVSIYALQRDPRWWSPEPDSYDPNRFYDKDVASARPNLAYMPFGAGPHRCIGSAMAYMNAQFLLAMIHQRFRIQTPPGWVPRHASTFSCTVQGGVPAVLTRASAAATI</sequence>
<dbReference type="GO" id="GO:0020037">
    <property type="term" value="F:heme binding"/>
    <property type="evidence" value="ECO:0007669"/>
    <property type="project" value="InterPro"/>
</dbReference>
<dbReference type="SUPFAM" id="SSF48264">
    <property type="entry name" value="Cytochrome P450"/>
    <property type="match status" value="1"/>
</dbReference>
<dbReference type="InterPro" id="IPR001128">
    <property type="entry name" value="Cyt_P450"/>
</dbReference>
<dbReference type="GO" id="GO:0005506">
    <property type="term" value="F:iron ion binding"/>
    <property type="evidence" value="ECO:0007669"/>
    <property type="project" value="InterPro"/>
</dbReference>
<keyword evidence="3 4" id="KW-0349">Heme</keyword>
<accession>A0A1B8SI89</accession>
<evidence type="ECO:0000313" key="5">
    <source>
        <dbReference type="EMBL" id="OBY32437.1"/>
    </source>
</evidence>
<evidence type="ECO:0000256" key="1">
    <source>
        <dbReference type="ARBA" id="ARBA00001971"/>
    </source>
</evidence>
<dbReference type="InterPro" id="IPR036396">
    <property type="entry name" value="Cyt_P450_sf"/>
</dbReference>
<dbReference type="PANTHER" id="PTHR24305:SF166">
    <property type="entry name" value="CYTOCHROME P450 12A4, MITOCHONDRIAL-RELATED"/>
    <property type="match status" value="1"/>
</dbReference>
<feature type="binding site" description="axial binding residue" evidence="3">
    <location>
        <position position="376"/>
    </location>
    <ligand>
        <name>heme</name>
        <dbReference type="ChEBI" id="CHEBI:30413"/>
    </ligand>
    <ligandPart>
        <name>Fe</name>
        <dbReference type="ChEBI" id="CHEBI:18248"/>
    </ligandPart>
</feature>
<dbReference type="AlphaFoldDB" id="A0A1B8SI89"/>